<evidence type="ECO:0000313" key="3">
    <source>
        <dbReference type="Proteomes" id="UP000316759"/>
    </source>
</evidence>
<protein>
    <submittedName>
        <fullName evidence="2">Uncharacterized protein</fullName>
    </submittedName>
</protein>
<dbReference type="AlphaFoldDB" id="A0A504Y8W1"/>
<name>A0A504Y8W1_FASGI</name>
<dbReference type="InterPro" id="IPR012340">
    <property type="entry name" value="NA-bd_OB-fold"/>
</dbReference>
<gene>
    <name evidence="2" type="ORF">FGIG_08151</name>
</gene>
<sequence>MAETAPPETDKSEQRSGPRKLLEERIKGDVKWFNVKSGYGFIIVMIRTLIIVHQSGNFRRITLTNFSRSFKEREKKLNFTSSRGRRAMKRGKLLVPTMLLFRAVTTLLRVVACIEDVIEE</sequence>
<dbReference type="Proteomes" id="UP000316759">
    <property type="component" value="Unassembled WGS sequence"/>
</dbReference>
<evidence type="ECO:0000256" key="1">
    <source>
        <dbReference type="SAM" id="MobiDB-lite"/>
    </source>
</evidence>
<dbReference type="OrthoDB" id="203339at2759"/>
<dbReference type="EMBL" id="SUNJ01013815">
    <property type="protein sequence ID" value="TPP56991.1"/>
    <property type="molecule type" value="Genomic_DNA"/>
</dbReference>
<dbReference type="STRING" id="46835.A0A504Y8W1"/>
<keyword evidence="3" id="KW-1185">Reference proteome</keyword>
<dbReference type="Gene3D" id="2.40.50.140">
    <property type="entry name" value="Nucleic acid-binding proteins"/>
    <property type="match status" value="1"/>
</dbReference>
<comment type="caution">
    <text evidence="2">The sequence shown here is derived from an EMBL/GenBank/DDBJ whole genome shotgun (WGS) entry which is preliminary data.</text>
</comment>
<feature type="compositionally biased region" description="Basic and acidic residues" evidence="1">
    <location>
        <begin position="8"/>
        <end position="20"/>
    </location>
</feature>
<feature type="region of interest" description="Disordered" evidence="1">
    <location>
        <begin position="1"/>
        <end position="20"/>
    </location>
</feature>
<organism evidence="2 3">
    <name type="scientific">Fasciola gigantica</name>
    <name type="common">Giant liver fluke</name>
    <dbReference type="NCBI Taxonomy" id="46835"/>
    <lineage>
        <taxon>Eukaryota</taxon>
        <taxon>Metazoa</taxon>
        <taxon>Spiralia</taxon>
        <taxon>Lophotrochozoa</taxon>
        <taxon>Platyhelminthes</taxon>
        <taxon>Trematoda</taxon>
        <taxon>Digenea</taxon>
        <taxon>Plagiorchiida</taxon>
        <taxon>Echinostomata</taxon>
        <taxon>Echinostomatoidea</taxon>
        <taxon>Fasciolidae</taxon>
        <taxon>Fasciola</taxon>
    </lineage>
</organism>
<accession>A0A504Y8W1</accession>
<proteinExistence type="predicted"/>
<evidence type="ECO:0000313" key="2">
    <source>
        <dbReference type="EMBL" id="TPP56991.1"/>
    </source>
</evidence>
<reference evidence="2 3" key="1">
    <citation type="submission" date="2019-04" db="EMBL/GenBank/DDBJ databases">
        <title>Annotation for the trematode Fasciola gigantica.</title>
        <authorList>
            <person name="Choi Y.-J."/>
        </authorList>
    </citation>
    <scope>NUCLEOTIDE SEQUENCE [LARGE SCALE GENOMIC DNA]</scope>
    <source>
        <strain evidence="2">Uganda_cow_1</strain>
    </source>
</reference>